<comment type="caution">
    <text evidence="11">The sequence shown here is derived from an EMBL/GenBank/DDBJ whole genome shotgun (WGS) entry which is preliminary data.</text>
</comment>
<dbReference type="PANTHER" id="PTHR15071">
    <property type="entry name" value="MANNOSE-6-PHOSPHATE RECEPTOR FAMILY MEMBER"/>
    <property type="match status" value="1"/>
</dbReference>
<keyword evidence="3 9" id="KW-0812">Transmembrane</keyword>
<dbReference type="InterPro" id="IPR000479">
    <property type="entry name" value="CIMR_rpt"/>
</dbReference>
<dbReference type="GO" id="GO:0000139">
    <property type="term" value="C:Golgi membrane"/>
    <property type="evidence" value="ECO:0007669"/>
    <property type="project" value="UniProtKB-SubCell"/>
</dbReference>
<dbReference type="InterPro" id="IPR044865">
    <property type="entry name" value="MRH_dom"/>
</dbReference>
<feature type="region of interest" description="Disordered" evidence="8">
    <location>
        <begin position="1163"/>
        <end position="1192"/>
    </location>
</feature>
<feature type="domain" description="MRH" evidence="10">
    <location>
        <begin position="280"/>
        <end position="424"/>
    </location>
</feature>
<keyword evidence="2" id="KW-0813">Transport</keyword>
<dbReference type="AlphaFoldDB" id="A0AAE1PXX4"/>
<evidence type="ECO:0000256" key="7">
    <source>
        <dbReference type="ARBA" id="ARBA00023157"/>
    </source>
</evidence>
<proteinExistence type="predicted"/>
<feature type="domain" description="MRH" evidence="10">
    <location>
        <begin position="725"/>
        <end position="866"/>
    </location>
</feature>
<evidence type="ECO:0000256" key="8">
    <source>
        <dbReference type="SAM" id="MobiDB-lite"/>
    </source>
</evidence>
<organism evidence="11 12">
    <name type="scientific">Petrolisthes manimaculis</name>
    <dbReference type="NCBI Taxonomy" id="1843537"/>
    <lineage>
        <taxon>Eukaryota</taxon>
        <taxon>Metazoa</taxon>
        <taxon>Ecdysozoa</taxon>
        <taxon>Arthropoda</taxon>
        <taxon>Crustacea</taxon>
        <taxon>Multicrustacea</taxon>
        <taxon>Malacostraca</taxon>
        <taxon>Eumalacostraca</taxon>
        <taxon>Eucarida</taxon>
        <taxon>Decapoda</taxon>
        <taxon>Pleocyemata</taxon>
        <taxon>Anomura</taxon>
        <taxon>Galatheoidea</taxon>
        <taxon>Porcellanidae</taxon>
        <taxon>Petrolisthes</taxon>
    </lineage>
</organism>
<evidence type="ECO:0000256" key="2">
    <source>
        <dbReference type="ARBA" id="ARBA00022448"/>
    </source>
</evidence>
<dbReference type="SMART" id="SM01404">
    <property type="entry name" value="CIMR"/>
    <property type="match status" value="7"/>
</dbReference>
<dbReference type="Gene3D" id="2.70.130.10">
    <property type="entry name" value="Mannose-6-phosphate receptor binding domain"/>
    <property type="match status" value="8"/>
</dbReference>
<evidence type="ECO:0000313" key="12">
    <source>
        <dbReference type="Proteomes" id="UP001292094"/>
    </source>
</evidence>
<dbReference type="GO" id="GO:0038023">
    <property type="term" value="F:signaling receptor activity"/>
    <property type="evidence" value="ECO:0007669"/>
    <property type="project" value="InterPro"/>
</dbReference>
<evidence type="ECO:0000256" key="6">
    <source>
        <dbReference type="ARBA" id="ARBA00023136"/>
    </source>
</evidence>
<dbReference type="PANTHER" id="PTHR15071:SF0">
    <property type="entry name" value="MANNOSE 6-PHOSPHATE RECEPTOR-LIKE PROTEIN 1"/>
    <property type="match status" value="1"/>
</dbReference>
<feature type="domain" description="MRH" evidence="10">
    <location>
        <begin position="868"/>
        <end position="1012"/>
    </location>
</feature>
<dbReference type="GO" id="GO:0007041">
    <property type="term" value="P:lysosomal transport"/>
    <property type="evidence" value="ECO:0007669"/>
    <property type="project" value="InterPro"/>
</dbReference>
<evidence type="ECO:0000256" key="9">
    <source>
        <dbReference type="SAM" id="Phobius"/>
    </source>
</evidence>
<keyword evidence="12" id="KW-1185">Reference proteome</keyword>
<feature type="domain" description="MRH" evidence="10">
    <location>
        <begin position="147"/>
        <end position="277"/>
    </location>
</feature>
<reference evidence="11" key="1">
    <citation type="submission" date="2023-11" db="EMBL/GenBank/DDBJ databases">
        <title>Genome assemblies of two species of porcelain crab, Petrolisthes cinctipes and Petrolisthes manimaculis (Anomura: Porcellanidae).</title>
        <authorList>
            <person name="Angst P."/>
        </authorList>
    </citation>
    <scope>NUCLEOTIDE SEQUENCE</scope>
    <source>
        <strain evidence="11">PB745_02</strain>
        <tissue evidence="11">Gill</tissue>
    </source>
</reference>
<dbReference type="SUPFAM" id="SSF50911">
    <property type="entry name" value="Mannose 6-phosphate receptor domain"/>
    <property type="match status" value="8"/>
</dbReference>
<comment type="subcellular location">
    <subcellularLocation>
        <location evidence="1">Endomembrane system</location>
    </subcellularLocation>
</comment>
<dbReference type="Pfam" id="PF00878">
    <property type="entry name" value="CIMR"/>
    <property type="match status" value="7"/>
</dbReference>
<feature type="transmembrane region" description="Helical" evidence="9">
    <location>
        <begin position="1196"/>
        <end position="1218"/>
    </location>
</feature>
<sequence>MLHTGTDHKRVYYISLCHPLRNAPSYCGSGGNGGNGSTTGVCMKRVLGGDAQDEVTIINGGQVPSTGPRLAQSEWLAYVYDNGEACTVNGNNNETYKTFVNIRCARNEAEETPGPVHMTSAGCHFVFAWMTKAGCPIQKDQSTPPSPTCLAKFPNSDHTLNLHALHASNYYRVRTHDLEYELNICGAITNGTCRDANTTVCAVGAKGTEPVALATITATTSLEWRDSILFLTYKAQNSKVDIQFHCDRQSTQNNIYRVEKNSTYTGFTVRTSAVCTPEALQCVLSDRYGNIYDLRSLWKSPGNWEALPTLSSDEDMVYLINVCGQVNSNATFSCPAGPIGACQTDIRKGTSYNLGFLTTDPVVNEDQSITILYTSGDACQDGKHSRSTRINLICSKTEHGPIFITKTGTCDYIFKWLTPAACPRHVTTGSDCQVKDPLYGNTYDLKPLRNVANDYSVIGGFDQKQYLINLCGPLLNPCGSEGKAGLCQIDESQKFSGGLASSDVTFRDGSLSVKYENGTGNCQGSTTRSSTIVFLCNHDESGQDGPEMLPGDECVFNFIWQTIHACPPFHVVDCSFSTADGQLYDLKSLSSPYTNKEYYLPHANKKFVLNICRSVVHSKSSRCPYTAGACIVDLDGKNESINIGEVHTGPYLDDDILKLKYTHGNKCNETHTYQTLITFLCNKNSSNDYPHYITEESCTYFFEWETPAACPKEASGTSSSIHSGENCRVNNTHTGYVFDLNILKHETGYEVHDDHDLHLNLNVCGEVDKTKCPGEGSGACSHTGTHDKPSSFMSAGKANAKLHYTPGFLFLYYTGGDQCNSTASRSTFISFICGAENVTEGPVLIHDDLDKCTYFVNWYTSAACERRIDCFVDTWTSRLDLSPLIRSTGNYEIINPSKHKEKFYINVCRPLNPIIGFNCQPGSAACLYNSSSVGEPLNLGYPAVGLVYVYEEGVKMMYTHGSKCPTNPNYDISTMISFVCNKSAEKGKPVFKEVSHDCQYQFEWETSHVCEHTEEPELGPICQIRYDDAKANVDLKPLQRPEGYNVSFGGKEYKINVCGPACNQSGVCTSDGASFGLINKSELLWEYNKSLKLTYYNGDICPYSLSGHKTTFIYFECDMNAGYGKPVADELMADIDCKAIFHWKTNITCLESIYGNGDTSVTTEKASTGNGKEEAGGDIVPDKQTSDSDGGTSSTMITVVASVIVVCGLIFVAVLILFKSVRGQRFVSAARRIIGVKGHATLLLDDVS</sequence>
<feature type="domain" description="MRH" evidence="10">
    <location>
        <begin position="572"/>
        <end position="712"/>
    </location>
</feature>
<accession>A0AAE1PXX4</accession>
<evidence type="ECO:0000256" key="3">
    <source>
        <dbReference type="ARBA" id="ARBA00022692"/>
    </source>
</evidence>
<feature type="domain" description="MRH" evidence="10">
    <location>
        <begin position="1020"/>
        <end position="1151"/>
    </location>
</feature>
<dbReference type="Proteomes" id="UP001292094">
    <property type="component" value="Unassembled WGS sequence"/>
</dbReference>
<protein>
    <recommendedName>
        <fullName evidence="10">MRH domain-containing protein</fullName>
    </recommendedName>
</protein>
<gene>
    <name evidence="11" type="ORF">Pmani_012402</name>
</gene>
<dbReference type="EMBL" id="JAWZYT010001021">
    <property type="protein sequence ID" value="KAK4316438.1"/>
    <property type="molecule type" value="Genomic_DNA"/>
</dbReference>
<evidence type="ECO:0000256" key="5">
    <source>
        <dbReference type="ARBA" id="ARBA00022989"/>
    </source>
</evidence>
<keyword evidence="5 9" id="KW-1133">Transmembrane helix</keyword>
<evidence type="ECO:0000259" key="10">
    <source>
        <dbReference type="PROSITE" id="PS51914"/>
    </source>
</evidence>
<keyword evidence="4" id="KW-0732">Signal</keyword>
<keyword evidence="7" id="KW-1015">Disulfide bond</keyword>
<feature type="domain" description="MRH" evidence="10">
    <location>
        <begin position="1"/>
        <end position="137"/>
    </location>
</feature>
<feature type="domain" description="MRH" evidence="10">
    <location>
        <begin position="430"/>
        <end position="568"/>
    </location>
</feature>
<dbReference type="PROSITE" id="PS51914">
    <property type="entry name" value="MRH"/>
    <property type="match status" value="8"/>
</dbReference>
<evidence type="ECO:0000313" key="11">
    <source>
        <dbReference type="EMBL" id="KAK4316438.1"/>
    </source>
</evidence>
<dbReference type="GO" id="GO:0005537">
    <property type="term" value="F:D-mannose binding"/>
    <property type="evidence" value="ECO:0007669"/>
    <property type="project" value="InterPro"/>
</dbReference>
<keyword evidence="6 9" id="KW-0472">Membrane</keyword>
<evidence type="ECO:0000256" key="1">
    <source>
        <dbReference type="ARBA" id="ARBA00004308"/>
    </source>
</evidence>
<dbReference type="InterPro" id="IPR009011">
    <property type="entry name" value="Man6P_isomerase_rcpt-bd_dom_sf"/>
</dbReference>
<dbReference type="GO" id="GO:0010008">
    <property type="term" value="C:endosome membrane"/>
    <property type="evidence" value="ECO:0007669"/>
    <property type="project" value="UniProtKB-SubCell"/>
</dbReference>
<feature type="compositionally biased region" description="Basic and acidic residues" evidence="8">
    <location>
        <begin position="1171"/>
        <end position="1186"/>
    </location>
</feature>
<evidence type="ECO:0000256" key="4">
    <source>
        <dbReference type="ARBA" id="ARBA00022729"/>
    </source>
</evidence>
<name>A0AAE1PXX4_9EUCA</name>